<keyword evidence="3" id="KW-1185">Reference proteome</keyword>
<keyword evidence="1" id="KW-1133">Transmembrane helix</keyword>
<evidence type="ECO:0000313" key="3">
    <source>
        <dbReference type="Proteomes" id="UP001283361"/>
    </source>
</evidence>
<organism evidence="2 3">
    <name type="scientific">Elysia crispata</name>
    <name type="common">lettuce slug</name>
    <dbReference type="NCBI Taxonomy" id="231223"/>
    <lineage>
        <taxon>Eukaryota</taxon>
        <taxon>Metazoa</taxon>
        <taxon>Spiralia</taxon>
        <taxon>Lophotrochozoa</taxon>
        <taxon>Mollusca</taxon>
        <taxon>Gastropoda</taxon>
        <taxon>Heterobranchia</taxon>
        <taxon>Euthyneura</taxon>
        <taxon>Panpulmonata</taxon>
        <taxon>Sacoglossa</taxon>
        <taxon>Placobranchoidea</taxon>
        <taxon>Plakobranchidae</taxon>
        <taxon>Elysia</taxon>
    </lineage>
</organism>
<feature type="transmembrane region" description="Helical" evidence="1">
    <location>
        <begin position="40"/>
        <end position="63"/>
    </location>
</feature>
<evidence type="ECO:0000256" key="1">
    <source>
        <dbReference type="SAM" id="Phobius"/>
    </source>
</evidence>
<name>A0AAE0XQJ0_9GAST</name>
<gene>
    <name evidence="2" type="ORF">RRG08_047315</name>
</gene>
<keyword evidence="1" id="KW-0472">Membrane</keyword>
<proteinExistence type="predicted"/>
<dbReference type="Proteomes" id="UP001283361">
    <property type="component" value="Unassembled WGS sequence"/>
</dbReference>
<protein>
    <submittedName>
        <fullName evidence="2">Uncharacterized protein</fullName>
    </submittedName>
</protein>
<accession>A0AAE0XQJ0</accession>
<reference evidence="2" key="1">
    <citation type="journal article" date="2023" name="G3 (Bethesda)">
        <title>A reference genome for the long-term kleptoplast-retaining sea slug Elysia crispata morphotype clarki.</title>
        <authorList>
            <person name="Eastman K.E."/>
            <person name="Pendleton A.L."/>
            <person name="Shaikh M.A."/>
            <person name="Suttiyut T."/>
            <person name="Ogas R."/>
            <person name="Tomko P."/>
            <person name="Gavelis G."/>
            <person name="Widhalm J.R."/>
            <person name="Wisecaver J.H."/>
        </authorList>
    </citation>
    <scope>NUCLEOTIDE SEQUENCE</scope>
    <source>
        <strain evidence="2">ECLA1</strain>
    </source>
</reference>
<comment type="caution">
    <text evidence="2">The sequence shown here is derived from an EMBL/GenBank/DDBJ whole genome shotgun (WGS) entry which is preliminary data.</text>
</comment>
<dbReference type="EMBL" id="JAWDGP010007850">
    <property type="protein sequence ID" value="KAK3702942.1"/>
    <property type="molecule type" value="Genomic_DNA"/>
</dbReference>
<sequence length="100" mass="10890">MLVGRLAGCLVGRSVGWSIAPFSWLEGQFIGREGTAIMPSVSTILILGVLLAVTICCQAITMCSYDASLCGFRTEKGVIRLKKYADRYFTSLDPANPHFK</sequence>
<keyword evidence="1" id="KW-0812">Transmembrane</keyword>
<evidence type="ECO:0000313" key="2">
    <source>
        <dbReference type="EMBL" id="KAK3702942.1"/>
    </source>
</evidence>
<dbReference type="AlphaFoldDB" id="A0AAE0XQJ0"/>